<accession>A0ABU8US47</accession>
<keyword evidence="2" id="KW-1185">Reference proteome</keyword>
<name>A0ABU8US47_9ACTN</name>
<comment type="caution">
    <text evidence="1">The sequence shown here is derived from an EMBL/GenBank/DDBJ whole genome shotgun (WGS) entry which is preliminary data.</text>
</comment>
<dbReference type="EMBL" id="JBBKAK010000001">
    <property type="protein sequence ID" value="MEJ8671393.1"/>
    <property type="molecule type" value="Genomic_DNA"/>
</dbReference>
<reference evidence="1 2" key="1">
    <citation type="submission" date="2024-03" db="EMBL/GenBank/DDBJ databases">
        <title>Novel Streptomyces species of biotechnological and ecological value are a feature of Machair soil.</title>
        <authorList>
            <person name="Prole J.R."/>
            <person name="Goodfellow M."/>
            <person name="Allenby N."/>
            <person name="Ward A.C."/>
        </authorList>
    </citation>
    <scope>NUCLEOTIDE SEQUENCE [LARGE SCALE GENOMIC DNA]</scope>
    <source>
        <strain evidence="1 2">MS1.AVA.1</strain>
    </source>
</reference>
<organism evidence="1 2">
    <name type="scientific">Streptomyces machairae</name>
    <dbReference type="NCBI Taxonomy" id="3134109"/>
    <lineage>
        <taxon>Bacteria</taxon>
        <taxon>Bacillati</taxon>
        <taxon>Actinomycetota</taxon>
        <taxon>Actinomycetes</taxon>
        <taxon>Kitasatosporales</taxon>
        <taxon>Streptomycetaceae</taxon>
        <taxon>Streptomyces</taxon>
    </lineage>
</organism>
<protein>
    <submittedName>
        <fullName evidence="1">Uncharacterized protein</fullName>
    </submittedName>
</protein>
<proteinExistence type="predicted"/>
<evidence type="ECO:0000313" key="1">
    <source>
        <dbReference type="EMBL" id="MEJ8671393.1"/>
    </source>
</evidence>
<gene>
    <name evidence="1" type="ORF">WKI71_32490</name>
</gene>
<dbReference type="Proteomes" id="UP001376459">
    <property type="component" value="Unassembled WGS sequence"/>
</dbReference>
<sequence length="82" mass="8128">MRDRVGQGLLIGGIGLRQATRVVVQVGSDVVQAVLLRVLVLGVAGVGLGEPGGWGVAESACDGESEAGGVVTTVWIGTAVTS</sequence>
<evidence type="ECO:0000313" key="2">
    <source>
        <dbReference type="Proteomes" id="UP001376459"/>
    </source>
</evidence>